<keyword evidence="1" id="KW-0539">Nucleus</keyword>
<evidence type="ECO:0000259" key="2">
    <source>
        <dbReference type="Pfam" id="PF00172"/>
    </source>
</evidence>
<organism evidence="3 4">
    <name type="scientific">Fusarium redolens</name>
    <dbReference type="NCBI Taxonomy" id="48865"/>
    <lineage>
        <taxon>Eukaryota</taxon>
        <taxon>Fungi</taxon>
        <taxon>Dikarya</taxon>
        <taxon>Ascomycota</taxon>
        <taxon>Pezizomycotina</taxon>
        <taxon>Sordariomycetes</taxon>
        <taxon>Hypocreomycetidae</taxon>
        <taxon>Hypocreales</taxon>
        <taxon>Nectriaceae</taxon>
        <taxon>Fusarium</taxon>
        <taxon>Fusarium redolens species complex</taxon>
    </lineage>
</organism>
<dbReference type="EMBL" id="JAGMUX010000004">
    <property type="protein sequence ID" value="KAH7260900.1"/>
    <property type="molecule type" value="Genomic_DNA"/>
</dbReference>
<evidence type="ECO:0000256" key="1">
    <source>
        <dbReference type="ARBA" id="ARBA00023242"/>
    </source>
</evidence>
<reference evidence="3" key="1">
    <citation type="journal article" date="2021" name="Nat. Commun.">
        <title>Genetic determinants of endophytism in the Arabidopsis root mycobiome.</title>
        <authorList>
            <person name="Mesny F."/>
            <person name="Miyauchi S."/>
            <person name="Thiergart T."/>
            <person name="Pickel B."/>
            <person name="Atanasova L."/>
            <person name="Karlsson M."/>
            <person name="Huettel B."/>
            <person name="Barry K.W."/>
            <person name="Haridas S."/>
            <person name="Chen C."/>
            <person name="Bauer D."/>
            <person name="Andreopoulos W."/>
            <person name="Pangilinan J."/>
            <person name="LaButti K."/>
            <person name="Riley R."/>
            <person name="Lipzen A."/>
            <person name="Clum A."/>
            <person name="Drula E."/>
            <person name="Henrissat B."/>
            <person name="Kohler A."/>
            <person name="Grigoriev I.V."/>
            <person name="Martin F.M."/>
            <person name="Hacquard S."/>
        </authorList>
    </citation>
    <scope>NUCLEOTIDE SEQUENCE</scope>
    <source>
        <strain evidence="3">MPI-CAGE-AT-0023</strain>
    </source>
</reference>
<feature type="domain" description="Zn(2)-C6 fungal-type" evidence="2">
    <location>
        <begin position="19"/>
        <end position="42"/>
    </location>
</feature>
<dbReference type="RefSeq" id="XP_046052777.1">
    <property type="nucleotide sequence ID" value="XM_046185473.1"/>
</dbReference>
<evidence type="ECO:0000313" key="4">
    <source>
        <dbReference type="Proteomes" id="UP000720189"/>
    </source>
</evidence>
<protein>
    <recommendedName>
        <fullName evidence="2">Zn(2)-C6 fungal-type domain-containing protein</fullName>
    </recommendedName>
</protein>
<keyword evidence="4" id="KW-1185">Reference proteome</keyword>
<name>A0A9P9HNS6_FUSRE</name>
<dbReference type="Proteomes" id="UP000720189">
    <property type="component" value="Unassembled WGS sequence"/>
</dbReference>
<dbReference type="AlphaFoldDB" id="A0A9P9HNS6"/>
<accession>A0A9P9HNS6</accession>
<dbReference type="Pfam" id="PF00172">
    <property type="entry name" value="Zn_clus"/>
    <property type="match status" value="1"/>
</dbReference>
<evidence type="ECO:0000313" key="3">
    <source>
        <dbReference type="EMBL" id="KAH7260900.1"/>
    </source>
</evidence>
<gene>
    <name evidence="3" type="ORF">BKA55DRAFT_271473</name>
</gene>
<dbReference type="GO" id="GO:0000981">
    <property type="term" value="F:DNA-binding transcription factor activity, RNA polymerase II-specific"/>
    <property type="evidence" value="ECO:0007669"/>
    <property type="project" value="InterPro"/>
</dbReference>
<dbReference type="InterPro" id="IPR036864">
    <property type="entry name" value="Zn2-C6_fun-type_DNA-bd_sf"/>
</dbReference>
<dbReference type="GeneID" id="70215427"/>
<proteinExistence type="predicted"/>
<dbReference type="SUPFAM" id="SSF57701">
    <property type="entry name" value="Zn2/Cys6 DNA-binding domain"/>
    <property type="match status" value="1"/>
</dbReference>
<sequence length="80" mass="8723">MTSSTMASRFRGDGKASLSCTRCINRKQTCDRVLPTCSRCASLMQLSAADRAISFVSSTRQLASAVHEAFPQVRLLRLGI</sequence>
<dbReference type="Gene3D" id="4.10.240.10">
    <property type="entry name" value="Zn(2)-C6 fungal-type DNA-binding domain"/>
    <property type="match status" value="1"/>
</dbReference>
<comment type="caution">
    <text evidence="3">The sequence shown here is derived from an EMBL/GenBank/DDBJ whole genome shotgun (WGS) entry which is preliminary data.</text>
</comment>
<dbReference type="GO" id="GO:0008270">
    <property type="term" value="F:zinc ion binding"/>
    <property type="evidence" value="ECO:0007669"/>
    <property type="project" value="InterPro"/>
</dbReference>
<dbReference type="InterPro" id="IPR001138">
    <property type="entry name" value="Zn2Cys6_DnaBD"/>
</dbReference>